<protein>
    <submittedName>
        <fullName evidence="3">MARVEL domain-containing protein</fullName>
    </submittedName>
</protein>
<evidence type="ECO:0000256" key="1">
    <source>
        <dbReference type="SAM" id="Phobius"/>
    </source>
</evidence>
<dbReference type="Proteomes" id="UP000095282">
    <property type="component" value="Unplaced"/>
</dbReference>
<organism evidence="2 3">
    <name type="scientific">Caenorhabditis tropicalis</name>
    <dbReference type="NCBI Taxonomy" id="1561998"/>
    <lineage>
        <taxon>Eukaryota</taxon>
        <taxon>Metazoa</taxon>
        <taxon>Ecdysozoa</taxon>
        <taxon>Nematoda</taxon>
        <taxon>Chromadorea</taxon>
        <taxon>Rhabditida</taxon>
        <taxon>Rhabditina</taxon>
        <taxon>Rhabditomorpha</taxon>
        <taxon>Rhabditoidea</taxon>
        <taxon>Rhabditidae</taxon>
        <taxon>Peloderinae</taxon>
        <taxon>Caenorhabditis</taxon>
    </lineage>
</organism>
<dbReference type="PANTHER" id="PTHR34851">
    <property type="entry name" value="PROTEIN CBG05235-RELATED"/>
    <property type="match status" value="1"/>
</dbReference>
<name>A0A1I7UJD7_9PELO</name>
<accession>A0A1I7UJD7</accession>
<dbReference type="PANTHER" id="PTHR34851:SF4">
    <property type="entry name" value="MARVEL DOMAIN-CONTAINING PROTEIN"/>
    <property type="match status" value="1"/>
</dbReference>
<dbReference type="eggNOG" id="ENOG502TGHS">
    <property type="taxonomic scope" value="Eukaryota"/>
</dbReference>
<keyword evidence="1" id="KW-1133">Transmembrane helix</keyword>
<proteinExistence type="predicted"/>
<feature type="transmembrane region" description="Helical" evidence="1">
    <location>
        <begin position="39"/>
        <end position="59"/>
    </location>
</feature>
<feature type="transmembrane region" description="Helical" evidence="1">
    <location>
        <begin position="106"/>
        <end position="124"/>
    </location>
</feature>
<dbReference type="AlphaFoldDB" id="A0A1I7UJD7"/>
<dbReference type="WBParaSite" id="Csp11.Scaffold629.g9916.t1">
    <property type="protein sequence ID" value="Csp11.Scaffold629.g9916.t1"/>
    <property type="gene ID" value="Csp11.Scaffold629.g9916"/>
</dbReference>
<reference evidence="3" key="1">
    <citation type="submission" date="2016-11" db="UniProtKB">
        <authorList>
            <consortium name="WormBaseParasite"/>
        </authorList>
    </citation>
    <scope>IDENTIFICATION</scope>
</reference>
<feature type="transmembrane region" description="Helical" evidence="1">
    <location>
        <begin position="161"/>
        <end position="188"/>
    </location>
</feature>
<evidence type="ECO:0000313" key="3">
    <source>
        <dbReference type="WBParaSite" id="Csp11.Scaffold629.g9916.t1"/>
    </source>
</evidence>
<keyword evidence="1" id="KW-0472">Membrane</keyword>
<feature type="transmembrane region" description="Helical" evidence="1">
    <location>
        <begin position="71"/>
        <end position="94"/>
    </location>
</feature>
<evidence type="ECO:0000313" key="2">
    <source>
        <dbReference type="Proteomes" id="UP000095282"/>
    </source>
</evidence>
<keyword evidence="1" id="KW-0812">Transmembrane</keyword>
<keyword evidence="2" id="KW-1185">Reference proteome</keyword>
<sequence>MDSFKRLQSKVFTSVTSLRKTDESADEQAYNTKRCFIHVNHLSIAIAVVELSILIYQLVNGSWGNSEHSTVFTIAALLFLVVIGLLFVAIFYEIGNLLIPHILMQILLVLCFLGLTFATLYALFHGATFQLLVVVTNPQIAADSMTLLPAPMISTNVVSGFLVGLLVIFAVVYLLIAVLNTWCMYVVIDSYQLLKGQKSSQTRAPSVEEYCAPKTIQLSLYPNQIVQATDF</sequence>